<evidence type="ECO:0000256" key="3">
    <source>
        <dbReference type="SAM" id="MobiDB-lite"/>
    </source>
</evidence>
<dbReference type="EMBL" id="JBHSCN010000005">
    <property type="protein sequence ID" value="MFC4244130.1"/>
    <property type="molecule type" value="Genomic_DNA"/>
</dbReference>
<evidence type="ECO:0000256" key="1">
    <source>
        <dbReference type="ARBA" id="ARBA00023015"/>
    </source>
</evidence>
<reference evidence="7" key="1">
    <citation type="journal article" date="2019" name="Int. J. Syst. Evol. Microbiol.">
        <title>The Global Catalogue of Microorganisms (GCM) 10K type strain sequencing project: providing services to taxonomists for standard genome sequencing and annotation.</title>
        <authorList>
            <consortium name="The Broad Institute Genomics Platform"/>
            <consortium name="The Broad Institute Genome Sequencing Center for Infectious Disease"/>
            <person name="Wu L."/>
            <person name="Ma J."/>
        </authorList>
    </citation>
    <scope>NUCLEOTIDE SEQUENCE [LARGE SCALE GENOMIC DNA]</scope>
    <source>
        <strain evidence="7">CGMCC 1.10363</strain>
    </source>
</reference>
<dbReference type="Gene3D" id="1.10.10.1320">
    <property type="entry name" value="Anti-sigma factor, zinc-finger domain"/>
    <property type="match status" value="1"/>
</dbReference>
<comment type="caution">
    <text evidence="6">The sequence shown here is derived from an EMBL/GenBank/DDBJ whole genome shotgun (WGS) entry which is preliminary data.</text>
</comment>
<name>A0ABV8Q9F5_9MICO</name>
<dbReference type="Pfam" id="PF13490">
    <property type="entry name" value="zf-HC2"/>
    <property type="match status" value="1"/>
</dbReference>
<sequence length="284" mass="28579">MSAESLHEWDAAYVLGALSPEDRRTFEEHLEGCPECRASIAELAGIPALLGRLPAPRAVTGRTGETGKTGETAVGSGVMPVGRASLAQAVPAPSSASASGETLAVLAHRVRRRRLARRWLTAGTAVVAAAAIAGAVVIPMRLDAPPRPTASVALAQAEPGPLSATVDLTAKRWGTALTMTCRYDSAPSSAGPAGDAVGAGDAGDAGNAGDAGDAGSTGYADSTGRYALYVTDASGTATRVASWSAWPGATIHASGAVDLAVSQLRTLQVRDASSGEVLLSSPVR</sequence>
<accession>A0ABV8Q9F5</accession>
<organism evidence="6 7">
    <name type="scientific">Gryllotalpicola reticulitermitis</name>
    <dbReference type="NCBI Taxonomy" id="1184153"/>
    <lineage>
        <taxon>Bacteria</taxon>
        <taxon>Bacillati</taxon>
        <taxon>Actinomycetota</taxon>
        <taxon>Actinomycetes</taxon>
        <taxon>Micrococcales</taxon>
        <taxon>Microbacteriaceae</taxon>
        <taxon>Gryllotalpicola</taxon>
    </lineage>
</organism>
<dbReference type="InterPro" id="IPR041916">
    <property type="entry name" value="Anti_sigma_zinc_sf"/>
</dbReference>
<evidence type="ECO:0000256" key="2">
    <source>
        <dbReference type="ARBA" id="ARBA00023163"/>
    </source>
</evidence>
<feature type="transmembrane region" description="Helical" evidence="4">
    <location>
        <begin position="119"/>
        <end position="140"/>
    </location>
</feature>
<gene>
    <name evidence="6" type="ORF">ACFOYW_12165</name>
</gene>
<keyword evidence="1" id="KW-0805">Transcription regulation</keyword>
<evidence type="ECO:0000313" key="7">
    <source>
        <dbReference type="Proteomes" id="UP001595900"/>
    </source>
</evidence>
<keyword evidence="2" id="KW-0804">Transcription</keyword>
<evidence type="ECO:0000313" key="6">
    <source>
        <dbReference type="EMBL" id="MFC4244130.1"/>
    </source>
</evidence>
<keyword evidence="4" id="KW-0472">Membrane</keyword>
<keyword evidence="4" id="KW-0812">Transmembrane</keyword>
<dbReference type="Proteomes" id="UP001595900">
    <property type="component" value="Unassembled WGS sequence"/>
</dbReference>
<protein>
    <submittedName>
        <fullName evidence="6">Anti-sigma factor family protein</fullName>
    </submittedName>
</protein>
<feature type="domain" description="Putative zinc-finger" evidence="5">
    <location>
        <begin position="12"/>
        <end position="37"/>
    </location>
</feature>
<dbReference type="RefSeq" id="WP_390229193.1">
    <property type="nucleotide sequence ID" value="NZ_JBHSCN010000005.1"/>
</dbReference>
<evidence type="ECO:0000259" key="5">
    <source>
        <dbReference type="Pfam" id="PF13490"/>
    </source>
</evidence>
<keyword evidence="4" id="KW-1133">Transmembrane helix</keyword>
<feature type="region of interest" description="Disordered" evidence="3">
    <location>
        <begin position="57"/>
        <end position="77"/>
    </location>
</feature>
<proteinExistence type="predicted"/>
<dbReference type="InterPro" id="IPR027383">
    <property type="entry name" value="Znf_put"/>
</dbReference>
<keyword evidence="7" id="KW-1185">Reference proteome</keyword>
<evidence type="ECO:0000256" key="4">
    <source>
        <dbReference type="SAM" id="Phobius"/>
    </source>
</evidence>